<protein>
    <recommendedName>
        <fullName evidence="4">Copper resistance protein A</fullName>
    </recommendedName>
</protein>
<feature type="region of interest" description="Disordered" evidence="1">
    <location>
        <begin position="1"/>
        <end position="20"/>
    </location>
</feature>
<evidence type="ECO:0000313" key="3">
    <source>
        <dbReference type="Proteomes" id="UP000310719"/>
    </source>
</evidence>
<dbReference type="AlphaFoldDB" id="A0A4U9IKB5"/>
<organism evidence="2 3">
    <name type="scientific">Leclercia adecarboxylata</name>
    <dbReference type="NCBI Taxonomy" id="83655"/>
    <lineage>
        <taxon>Bacteria</taxon>
        <taxon>Pseudomonadati</taxon>
        <taxon>Pseudomonadota</taxon>
        <taxon>Gammaproteobacteria</taxon>
        <taxon>Enterobacterales</taxon>
        <taxon>Enterobacteriaceae</taxon>
        <taxon>Leclercia</taxon>
    </lineage>
</organism>
<evidence type="ECO:0000313" key="2">
    <source>
        <dbReference type="EMBL" id="VTP78502.1"/>
    </source>
</evidence>
<gene>
    <name evidence="2" type="ORF">NCTC13032_06167</name>
</gene>
<evidence type="ECO:0008006" key="4">
    <source>
        <dbReference type="Google" id="ProtNLM"/>
    </source>
</evidence>
<dbReference type="Proteomes" id="UP000310719">
    <property type="component" value="Chromosome"/>
</dbReference>
<sequence>MGGMGHDMAGMDHSQMGGMDNSGRDDVYGTVLTFRIAGHPPRPWITAAWPVWIIPGWPECRVCKVILRQKRGFVE</sequence>
<accession>A0A4U9IKB5</accession>
<dbReference type="EMBL" id="LR590464">
    <property type="protein sequence ID" value="VTP78502.1"/>
    <property type="molecule type" value="Genomic_DNA"/>
</dbReference>
<reference evidence="2 3" key="1">
    <citation type="submission" date="2019-05" db="EMBL/GenBank/DDBJ databases">
        <authorList>
            <consortium name="Pathogen Informatics"/>
        </authorList>
    </citation>
    <scope>NUCLEOTIDE SEQUENCE [LARGE SCALE GENOMIC DNA]</scope>
    <source>
        <strain evidence="2 3">NCTC13032</strain>
    </source>
</reference>
<proteinExistence type="predicted"/>
<evidence type="ECO:0000256" key="1">
    <source>
        <dbReference type="SAM" id="MobiDB-lite"/>
    </source>
</evidence>
<feature type="compositionally biased region" description="Low complexity" evidence="1">
    <location>
        <begin position="1"/>
        <end position="13"/>
    </location>
</feature>
<name>A0A4U9IKB5_9ENTR</name>